<feature type="domain" description="RsdA/BaiN/AoA(So)-like insert" evidence="2">
    <location>
        <begin position="17"/>
        <end position="115"/>
    </location>
</feature>
<evidence type="ECO:0000256" key="1">
    <source>
        <dbReference type="SAM" id="Coils"/>
    </source>
</evidence>
<dbReference type="InterPro" id="IPR055178">
    <property type="entry name" value="RsdA/BaiN/AoA(So)-like_dom"/>
</dbReference>
<organism evidence="4 6">
    <name type="scientific">Anoxybacteroides rupiense</name>
    <dbReference type="NCBI Taxonomy" id="311460"/>
    <lineage>
        <taxon>Bacteria</taxon>
        <taxon>Bacillati</taxon>
        <taxon>Bacillota</taxon>
        <taxon>Bacilli</taxon>
        <taxon>Bacillales</taxon>
        <taxon>Anoxybacillaceae</taxon>
        <taxon>Anoxybacteroides</taxon>
    </lineage>
</organism>
<proteinExistence type="predicted"/>
<sequence>MKKIPLRVLFITIVLFFVSGGLSGAVVYHMSDAAEAAKKEYQQEINQYLSEKDMKIKNDLSNVTQSEIQRLQDETKKYLNEKLNQDYQQSLNQKTEEIKKVTDQKIEEIKNYIDQLLKNQ</sequence>
<comment type="caution">
    <text evidence="4">The sequence shown here is derived from an EMBL/GenBank/DDBJ whole genome shotgun (WGS) entry which is preliminary data.</text>
</comment>
<gene>
    <name evidence="4" type="ORF">P9850_17890</name>
    <name evidence="3" type="ORF">PNH38_05045</name>
</gene>
<evidence type="ECO:0000313" key="4">
    <source>
        <dbReference type="EMBL" id="MED5053659.1"/>
    </source>
</evidence>
<dbReference type="AlphaFoldDB" id="A0ABD5J1A8"/>
<evidence type="ECO:0000313" key="3">
    <source>
        <dbReference type="EMBL" id="MDE8563252.1"/>
    </source>
</evidence>
<evidence type="ECO:0000259" key="2">
    <source>
        <dbReference type="Pfam" id="PF22780"/>
    </source>
</evidence>
<dbReference type="RefSeq" id="WP_044745280.1">
    <property type="nucleotide sequence ID" value="NZ_JACIDF010000001.1"/>
</dbReference>
<feature type="coiled-coil region" evidence="1">
    <location>
        <begin position="31"/>
        <end position="104"/>
    </location>
</feature>
<reference evidence="3 5" key="1">
    <citation type="submission" date="2023-01" db="EMBL/GenBank/DDBJ databases">
        <title>Genome-based reclassification of Anoxybacillus geothermalis as a later heterotypic synonym of Anoxybacillus rupiensis.</title>
        <authorList>
            <person name="Inan Bektas K."/>
            <person name="Canakci S."/>
            <person name="Belduz A.A."/>
            <person name="Guler H.H."/>
        </authorList>
    </citation>
    <scope>NUCLEOTIDE SEQUENCE [LARGE SCALE GENOMIC DNA]</scope>
    <source>
        <strain evidence="3 5">DSM 17127</strain>
    </source>
</reference>
<keyword evidence="1" id="KW-0175">Coiled coil</keyword>
<dbReference type="Proteomes" id="UP001213979">
    <property type="component" value="Unassembled WGS sequence"/>
</dbReference>
<accession>A0ABD5J1A8</accession>
<protein>
    <submittedName>
        <fullName evidence="4">NAD(P)/FAD-dependent oxidoreductase</fullName>
    </submittedName>
</protein>
<keyword evidence="5" id="KW-1185">Reference proteome</keyword>
<dbReference type="EMBL" id="JAQOTG010000002">
    <property type="protein sequence ID" value="MDE8563252.1"/>
    <property type="molecule type" value="Genomic_DNA"/>
</dbReference>
<dbReference type="Pfam" id="PF22780">
    <property type="entry name" value="HI0933_like_1st"/>
    <property type="match status" value="1"/>
</dbReference>
<evidence type="ECO:0000313" key="6">
    <source>
        <dbReference type="Proteomes" id="UP001339962"/>
    </source>
</evidence>
<dbReference type="EMBL" id="JARTLI010000052">
    <property type="protein sequence ID" value="MED5053659.1"/>
    <property type="molecule type" value="Genomic_DNA"/>
</dbReference>
<evidence type="ECO:0000313" key="5">
    <source>
        <dbReference type="Proteomes" id="UP001213979"/>
    </source>
</evidence>
<reference evidence="4 6" key="2">
    <citation type="submission" date="2023-03" db="EMBL/GenBank/DDBJ databases">
        <title>Bacillus Genome Sequencing.</title>
        <authorList>
            <person name="Dunlap C."/>
        </authorList>
    </citation>
    <scope>NUCLEOTIDE SEQUENCE [LARGE SCALE GENOMIC DNA]</scope>
    <source>
        <strain evidence="4 6">NRS-38</strain>
    </source>
</reference>
<name>A0ABD5J1A8_9BACL</name>
<dbReference type="Proteomes" id="UP001339962">
    <property type="component" value="Unassembled WGS sequence"/>
</dbReference>